<comment type="caution">
    <text evidence="2">The sequence shown here is derived from an EMBL/GenBank/DDBJ whole genome shotgun (WGS) entry which is preliminary data.</text>
</comment>
<evidence type="ECO:0000313" key="2">
    <source>
        <dbReference type="EMBL" id="GAA0183040.1"/>
    </source>
</evidence>
<dbReference type="Proteomes" id="UP001454036">
    <property type="component" value="Unassembled WGS sequence"/>
</dbReference>
<feature type="signal peptide" evidence="1">
    <location>
        <begin position="1"/>
        <end position="25"/>
    </location>
</feature>
<name>A0AAV3RQ63_LITER</name>
<reference evidence="2 3" key="1">
    <citation type="submission" date="2024-01" db="EMBL/GenBank/DDBJ databases">
        <title>The complete chloroplast genome sequence of Lithospermum erythrorhizon: insights into the phylogenetic relationship among Boraginaceae species and the maternal lineages of purple gromwells.</title>
        <authorList>
            <person name="Okada T."/>
            <person name="Watanabe K."/>
        </authorList>
    </citation>
    <scope>NUCLEOTIDE SEQUENCE [LARGE SCALE GENOMIC DNA]</scope>
</reference>
<evidence type="ECO:0000256" key="1">
    <source>
        <dbReference type="SAM" id="SignalP"/>
    </source>
</evidence>
<evidence type="ECO:0000313" key="3">
    <source>
        <dbReference type="Proteomes" id="UP001454036"/>
    </source>
</evidence>
<keyword evidence="1" id="KW-0732">Signal</keyword>
<dbReference type="EMBL" id="BAABME010028975">
    <property type="protein sequence ID" value="GAA0183040.1"/>
    <property type="molecule type" value="Genomic_DNA"/>
</dbReference>
<protein>
    <submittedName>
        <fullName evidence="2">Uncharacterized protein</fullName>
    </submittedName>
</protein>
<keyword evidence="3" id="KW-1185">Reference proteome</keyword>
<dbReference type="AlphaFoldDB" id="A0AAV3RQ63"/>
<proteinExistence type="predicted"/>
<gene>
    <name evidence="2" type="ORF">LIER_42332</name>
</gene>
<accession>A0AAV3RQ63</accession>
<sequence length="133" mass="15144">MVLVRLSHFVFQVVLIFLALENIQALDLKGKFTARDEGGITKMESDVPTRTWDGFSFNRKMMMKLEQVLYTHEASNVSGATNSAEKSRFEVKQKLKTKSKLMSTNAHSNVILGNFMVFNADYHVPRPHPPKNN</sequence>
<organism evidence="2 3">
    <name type="scientific">Lithospermum erythrorhizon</name>
    <name type="common">Purple gromwell</name>
    <name type="synonym">Lithospermum officinale var. erythrorhizon</name>
    <dbReference type="NCBI Taxonomy" id="34254"/>
    <lineage>
        <taxon>Eukaryota</taxon>
        <taxon>Viridiplantae</taxon>
        <taxon>Streptophyta</taxon>
        <taxon>Embryophyta</taxon>
        <taxon>Tracheophyta</taxon>
        <taxon>Spermatophyta</taxon>
        <taxon>Magnoliopsida</taxon>
        <taxon>eudicotyledons</taxon>
        <taxon>Gunneridae</taxon>
        <taxon>Pentapetalae</taxon>
        <taxon>asterids</taxon>
        <taxon>lamiids</taxon>
        <taxon>Boraginales</taxon>
        <taxon>Boraginaceae</taxon>
        <taxon>Boraginoideae</taxon>
        <taxon>Lithospermeae</taxon>
        <taxon>Lithospermum</taxon>
    </lineage>
</organism>
<feature type="chain" id="PRO_5043349027" evidence="1">
    <location>
        <begin position="26"/>
        <end position="133"/>
    </location>
</feature>